<dbReference type="SUPFAM" id="SSF50494">
    <property type="entry name" value="Trypsin-like serine proteases"/>
    <property type="match status" value="1"/>
</dbReference>
<keyword evidence="2" id="KW-1185">Reference proteome</keyword>
<gene>
    <name evidence="1" type="ORF">AKO1_000826</name>
</gene>
<dbReference type="AlphaFoldDB" id="A0AAW2ZDD5"/>
<accession>A0AAW2ZDD5</accession>
<proteinExistence type="predicted"/>
<protein>
    <submittedName>
        <fullName evidence="1">DRS1</fullName>
    </submittedName>
</protein>
<reference evidence="1 2" key="1">
    <citation type="submission" date="2024-03" db="EMBL/GenBank/DDBJ databases">
        <title>The Acrasis kona genome and developmental transcriptomes reveal deep origins of eukaryotic multicellular pathways.</title>
        <authorList>
            <person name="Sheikh S."/>
            <person name="Fu C.-J."/>
            <person name="Brown M.W."/>
            <person name="Baldauf S.L."/>
        </authorList>
    </citation>
    <scope>NUCLEOTIDE SEQUENCE [LARGE SCALE GENOMIC DNA]</scope>
    <source>
        <strain evidence="1 2">ATCC MYA-3509</strain>
    </source>
</reference>
<name>A0AAW2ZDD5_9EUKA</name>
<evidence type="ECO:0000313" key="1">
    <source>
        <dbReference type="EMBL" id="KAL0487332.1"/>
    </source>
</evidence>
<sequence length="381" mass="43478">MIEARVCKKRIVRRTFIRYIRTSKARESRRCIVKDVRPGKTVGTTDQKYYPNYLVDNDGISMEHPKPFDNLIRDDEPQAFLSDCLEELNSAVKATGMLYVVEDRGSGKQYSTATFWILKLNDKESCRYLATVIHVCQGFDPFNTKFYVSRKDQHTDLLEAFCRGEMNRFYEVVPVKSLIHSRKNYVEKLSELQHSENLDPEYGIQPHPILDVMFLTCPNDFKVGEGLKLSQKNLDKHSFFALPGFHDVNEVAETDCYSSTMYKVPSASDLLYLNQSVSTGRIIKPGAISTVVMTAAVGSCGGPLINGRGEVFGIFIGGLSDSYHIEPELKNSDVDWDFDRTLDENKKKHTLRSRNRNLAITVQHKGFRMLIDELRSENSQC</sequence>
<dbReference type="Proteomes" id="UP001431209">
    <property type="component" value="Unassembled WGS sequence"/>
</dbReference>
<evidence type="ECO:0000313" key="2">
    <source>
        <dbReference type="Proteomes" id="UP001431209"/>
    </source>
</evidence>
<dbReference type="InterPro" id="IPR009003">
    <property type="entry name" value="Peptidase_S1_PA"/>
</dbReference>
<organism evidence="1 2">
    <name type="scientific">Acrasis kona</name>
    <dbReference type="NCBI Taxonomy" id="1008807"/>
    <lineage>
        <taxon>Eukaryota</taxon>
        <taxon>Discoba</taxon>
        <taxon>Heterolobosea</taxon>
        <taxon>Tetramitia</taxon>
        <taxon>Eutetramitia</taxon>
        <taxon>Acrasidae</taxon>
        <taxon>Acrasis</taxon>
    </lineage>
</organism>
<comment type="caution">
    <text evidence="1">The sequence shown here is derived from an EMBL/GenBank/DDBJ whole genome shotgun (WGS) entry which is preliminary data.</text>
</comment>
<dbReference type="EMBL" id="JAOPGA020001331">
    <property type="protein sequence ID" value="KAL0487332.1"/>
    <property type="molecule type" value="Genomic_DNA"/>
</dbReference>